<dbReference type="InterPro" id="IPR010982">
    <property type="entry name" value="Lambda_DNA-bd_dom_sf"/>
</dbReference>
<dbReference type="PROSITE" id="PS50943">
    <property type="entry name" value="HTH_CROC1"/>
    <property type="match status" value="1"/>
</dbReference>
<dbReference type="Proteomes" id="UP001500212">
    <property type="component" value="Unassembled WGS sequence"/>
</dbReference>
<evidence type="ECO:0000256" key="1">
    <source>
        <dbReference type="SAM" id="MobiDB-lite"/>
    </source>
</evidence>
<dbReference type="CDD" id="cd00093">
    <property type="entry name" value="HTH_XRE"/>
    <property type="match status" value="1"/>
</dbReference>
<gene>
    <name evidence="3" type="ORF">GCM10023195_05830</name>
</gene>
<sequence length="154" mass="16573">MDNREEVKTFLSTRRAKITPGDAGLPVSGRRRVPGLRRNEVADLAGVSVEYYAQLERGNLAGVSESVLDALSRALRLDDAERAHLADLARAAGPAPRTRRSRQPTQQQVRSADPGLSLIAFTAQAGSPDDHALKLLASWAVTHTPADALTPDWG</sequence>
<organism evidence="3 4">
    <name type="scientific">Actinoallomurus liliacearum</name>
    <dbReference type="NCBI Taxonomy" id="1080073"/>
    <lineage>
        <taxon>Bacteria</taxon>
        <taxon>Bacillati</taxon>
        <taxon>Actinomycetota</taxon>
        <taxon>Actinomycetes</taxon>
        <taxon>Streptosporangiales</taxon>
        <taxon>Thermomonosporaceae</taxon>
        <taxon>Actinoallomurus</taxon>
    </lineage>
</organism>
<dbReference type="PANTHER" id="PTHR35010:SF2">
    <property type="entry name" value="BLL4672 PROTEIN"/>
    <property type="match status" value="1"/>
</dbReference>
<feature type="domain" description="HTH cro/C1-type" evidence="2">
    <location>
        <begin position="35"/>
        <end position="82"/>
    </location>
</feature>
<keyword evidence="4" id="KW-1185">Reference proteome</keyword>
<reference evidence="4" key="1">
    <citation type="journal article" date="2019" name="Int. J. Syst. Evol. Microbiol.">
        <title>The Global Catalogue of Microorganisms (GCM) 10K type strain sequencing project: providing services to taxonomists for standard genome sequencing and annotation.</title>
        <authorList>
            <consortium name="The Broad Institute Genomics Platform"/>
            <consortium name="The Broad Institute Genome Sequencing Center for Infectious Disease"/>
            <person name="Wu L."/>
            <person name="Ma J."/>
        </authorList>
    </citation>
    <scope>NUCLEOTIDE SEQUENCE [LARGE SCALE GENOMIC DNA]</scope>
    <source>
        <strain evidence="4">JCM 17938</strain>
    </source>
</reference>
<dbReference type="EMBL" id="BAABHJ010000002">
    <property type="protein sequence ID" value="GAA4602029.1"/>
    <property type="molecule type" value="Genomic_DNA"/>
</dbReference>
<protein>
    <recommendedName>
        <fullName evidence="2">HTH cro/C1-type domain-containing protein</fullName>
    </recommendedName>
</protein>
<name>A0ABP8TD98_9ACTN</name>
<dbReference type="SMART" id="SM00530">
    <property type="entry name" value="HTH_XRE"/>
    <property type="match status" value="1"/>
</dbReference>
<dbReference type="Pfam" id="PF13560">
    <property type="entry name" value="HTH_31"/>
    <property type="match status" value="1"/>
</dbReference>
<evidence type="ECO:0000313" key="4">
    <source>
        <dbReference type="Proteomes" id="UP001500212"/>
    </source>
</evidence>
<comment type="caution">
    <text evidence="3">The sequence shown here is derived from an EMBL/GenBank/DDBJ whole genome shotgun (WGS) entry which is preliminary data.</text>
</comment>
<dbReference type="RefSeq" id="WP_425550663.1">
    <property type="nucleotide sequence ID" value="NZ_BAABHJ010000002.1"/>
</dbReference>
<accession>A0ABP8TD98</accession>
<proteinExistence type="predicted"/>
<dbReference type="PANTHER" id="PTHR35010">
    <property type="entry name" value="BLL4672 PROTEIN-RELATED"/>
    <property type="match status" value="1"/>
</dbReference>
<feature type="region of interest" description="Disordered" evidence="1">
    <location>
        <begin position="87"/>
        <end position="114"/>
    </location>
</feature>
<dbReference type="Gene3D" id="1.10.260.40">
    <property type="entry name" value="lambda repressor-like DNA-binding domains"/>
    <property type="match status" value="1"/>
</dbReference>
<dbReference type="SUPFAM" id="SSF47413">
    <property type="entry name" value="lambda repressor-like DNA-binding domains"/>
    <property type="match status" value="1"/>
</dbReference>
<evidence type="ECO:0000313" key="3">
    <source>
        <dbReference type="EMBL" id="GAA4602029.1"/>
    </source>
</evidence>
<evidence type="ECO:0000259" key="2">
    <source>
        <dbReference type="PROSITE" id="PS50943"/>
    </source>
</evidence>
<dbReference type="InterPro" id="IPR001387">
    <property type="entry name" value="Cro/C1-type_HTH"/>
</dbReference>